<name>A0A0V0QN50_PSEPJ</name>
<feature type="transmembrane region" description="Helical" evidence="1">
    <location>
        <begin position="41"/>
        <end position="64"/>
    </location>
</feature>
<evidence type="ECO:0000256" key="1">
    <source>
        <dbReference type="SAM" id="Phobius"/>
    </source>
</evidence>
<protein>
    <recommendedName>
        <fullName evidence="4">Transmembrane protein</fullName>
    </recommendedName>
</protein>
<evidence type="ECO:0000313" key="2">
    <source>
        <dbReference type="EMBL" id="KRX03707.1"/>
    </source>
</evidence>
<dbReference type="Proteomes" id="UP000054937">
    <property type="component" value="Unassembled WGS sequence"/>
</dbReference>
<reference evidence="2 3" key="1">
    <citation type="journal article" date="2015" name="Sci. Rep.">
        <title>Genome of the facultative scuticociliatosis pathogen Pseudocohnilembus persalinus provides insight into its virulence through horizontal gene transfer.</title>
        <authorList>
            <person name="Xiong J."/>
            <person name="Wang G."/>
            <person name="Cheng J."/>
            <person name="Tian M."/>
            <person name="Pan X."/>
            <person name="Warren A."/>
            <person name="Jiang C."/>
            <person name="Yuan D."/>
            <person name="Miao W."/>
        </authorList>
    </citation>
    <scope>NUCLEOTIDE SEQUENCE [LARGE SCALE GENOMIC DNA]</scope>
    <source>
        <strain evidence="2">36N120E</strain>
    </source>
</reference>
<feature type="transmembrane region" description="Helical" evidence="1">
    <location>
        <begin position="352"/>
        <end position="373"/>
    </location>
</feature>
<evidence type="ECO:0008006" key="4">
    <source>
        <dbReference type="Google" id="ProtNLM"/>
    </source>
</evidence>
<gene>
    <name evidence="2" type="ORF">PPERSA_03668</name>
</gene>
<dbReference type="OMA" id="ISHIQIN"/>
<dbReference type="PANTHER" id="PTHR31600:SF2">
    <property type="entry name" value="GAMETE ENRICHED GENE 10 PROTEIN-RELATED"/>
    <property type="match status" value="1"/>
</dbReference>
<dbReference type="InParanoid" id="A0A0V0QN50"/>
<feature type="transmembrane region" description="Helical" evidence="1">
    <location>
        <begin position="230"/>
        <end position="251"/>
    </location>
</feature>
<keyword evidence="1" id="KW-0472">Membrane</keyword>
<dbReference type="InterPro" id="IPR052994">
    <property type="entry name" value="Tiny_macrocysts_regulators"/>
</dbReference>
<comment type="caution">
    <text evidence="2">The sequence shown here is derived from an EMBL/GenBank/DDBJ whole genome shotgun (WGS) entry which is preliminary data.</text>
</comment>
<proteinExistence type="predicted"/>
<dbReference type="EMBL" id="LDAU01000127">
    <property type="protein sequence ID" value="KRX03707.1"/>
    <property type="molecule type" value="Genomic_DNA"/>
</dbReference>
<sequence length="628" mass="73967">MMGIEQSSVNSSTDGATSMYHQKLDILKDFMENKKKMQKLIYVYALKFAEFVFILLALILQLVIVTGKLNFLENKLYLFESYSDFLQPLSTFVQIGQMTPNLVNSYPGDFSSDDLDRFYDFYTESYISQYASFKEDLDEFQIHDTSQQFLETEIEIKSPYDASQTTYMLMSAQYLITEHLKEVLQEDFITMSLDFISNKFLISNYYTVFNFYEQFREDQMKDLVDFNKNLNIIFIIYILVAFALNLSAFILSGINYNRYSADLINILNLMTGVPWQQAQIEKEYILQTIKQIEEYPEVLIEYIDINWSSNFFQDIVEKRREITAQVTEQQTQNKKKKISHIQINSNKINKTMFIVILTLGFILFLTPSLILLINNSIYFNKVDPIFEYLNDFLKTQVYIPAVLVFRFILVDQDTMKNESYLTQSEISDIYSKFEDYLGQLLDFRNQMDIPWSIDSMFSDNYEKLVEQISEENICKTEYSIINDDIELCEEIRFGVLKLGFKTALNELYKEKRTDVNINFSGGDNEDFEASIESYFMVQVLRELIHNIIQSSKEQVDKTQKLNSRVTYGFLIGTAFVYFFIFVKYFKSIEKDYRASKKVILLFPAITVLQEDTIVKKVKYYSDQYHIGN</sequence>
<dbReference type="AlphaFoldDB" id="A0A0V0QN50"/>
<keyword evidence="1" id="KW-0812">Transmembrane</keyword>
<accession>A0A0V0QN50</accession>
<feature type="transmembrane region" description="Helical" evidence="1">
    <location>
        <begin position="565"/>
        <end position="585"/>
    </location>
</feature>
<keyword evidence="3" id="KW-1185">Reference proteome</keyword>
<keyword evidence="1" id="KW-1133">Transmembrane helix</keyword>
<evidence type="ECO:0000313" key="3">
    <source>
        <dbReference type="Proteomes" id="UP000054937"/>
    </source>
</evidence>
<organism evidence="2 3">
    <name type="scientific">Pseudocohnilembus persalinus</name>
    <name type="common">Ciliate</name>
    <dbReference type="NCBI Taxonomy" id="266149"/>
    <lineage>
        <taxon>Eukaryota</taxon>
        <taxon>Sar</taxon>
        <taxon>Alveolata</taxon>
        <taxon>Ciliophora</taxon>
        <taxon>Intramacronucleata</taxon>
        <taxon>Oligohymenophorea</taxon>
        <taxon>Scuticociliatia</taxon>
        <taxon>Philasterida</taxon>
        <taxon>Pseudocohnilembidae</taxon>
        <taxon>Pseudocohnilembus</taxon>
    </lineage>
</organism>
<dbReference type="PANTHER" id="PTHR31600">
    <property type="entry name" value="TINY MACROCYSTS PROTEIN B-RELATED"/>
    <property type="match status" value="1"/>
</dbReference>